<proteinExistence type="predicted"/>
<feature type="transmembrane region" description="Helical" evidence="1">
    <location>
        <begin position="360"/>
        <end position="379"/>
    </location>
</feature>
<evidence type="ECO:0000256" key="1">
    <source>
        <dbReference type="SAM" id="Phobius"/>
    </source>
</evidence>
<evidence type="ECO:0000259" key="2">
    <source>
        <dbReference type="Pfam" id="PF07916"/>
    </source>
</evidence>
<gene>
    <name evidence="3" type="ORF">DPV93_07875</name>
</gene>
<sequence>MTFSVDSYLEYFLTLLAWIVNNGVFSLFVVTGIWLLPLIGVLLKTWRDVAKQGDDEGEKGQLLIRWLTIELLPAMIVVVLTLAPLVTVSLQNLQFDVDRSKQCGYRVPLKPEETGYAPLIDTFGNRQARIPVWWMLMHKLNKGVNAAMISIVPCHRDLRQMRFEVQREKINDPNLITEIEYFTAQCYVPARTKLLATQLTLTPAQVRETSWLGGRLLVENSELYPRYRAKQPHKLFPYNEARDMGLPNTGNGGFPRCDEWWDDGQGGLKTRLLNDMRQNLSVQVGDFFARTQNRDEILLRALLRPENIEVSKGKAYMGYGGNLDTTFMNATARVGSLFGLSVGSLAAFPGLDAMRQSLPMVHSFMVMGFIILIPVITILSGYSLKTVVTLSFVYFALMTTPFWWELARWLDSFLLDIMYSSESHNSINPYFFDNTLDDIIINFVMGSMFLILPGIWFGSMSWAGVRMGELTNHLRQGSGSVENEGGGAVKKVIK</sequence>
<protein>
    <submittedName>
        <fullName evidence="3">Conjugal transfer protein TraG</fullName>
    </submittedName>
</protein>
<organism evidence="3 4">
    <name type="scientific">Haemophilus sputorum</name>
    <dbReference type="NCBI Taxonomy" id="1078480"/>
    <lineage>
        <taxon>Bacteria</taxon>
        <taxon>Pseudomonadati</taxon>
        <taxon>Pseudomonadota</taxon>
        <taxon>Gammaproteobacteria</taxon>
        <taxon>Pasteurellales</taxon>
        <taxon>Pasteurellaceae</taxon>
        <taxon>Haemophilus</taxon>
    </lineage>
</organism>
<dbReference type="InterPro" id="IPR012931">
    <property type="entry name" value="TraG_N_Proteobacteria"/>
</dbReference>
<feature type="transmembrane region" description="Helical" evidence="1">
    <location>
        <begin position="15"/>
        <end position="43"/>
    </location>
</feature>
<dbReference type="Proteomes" id="UP000253872">
    <property type="component" value="Unassembled WGS sequence"/>
</dbReference>
<feature type="transmembrane region" description="Helical" evidence="1">
    <location>
        <begin position="63"/>
        <end position="86"/>
    </location>
</feature>
<feature type="transmembrane region" description="Helical" evidence="1">
    <location>
        <begin position="439"/>
        <end position="457"/>
    </location>
</feature>
<dbReference type="Pfam" id="PF07916">
    <property type="entry name" value="TraG_N"/>
    <property type="match status" value="1"/>
</dbReference>
<keyword evidence="1" id="KW-0812">Transmembrane</keyword>
<accession>A0A369YH52</accession>
<evidence type="ECO:0000313" key="4">
    <source>
        <dbReference type="Proteomes" id="UP000253872"/>
    </source>
</evidence>
<reference evidence="3 4" key="1">
    <citation type="submission" date="2018-05" db="EMBL/GenBank/DDBJ databases">
        <title>Draft Genome Sequences for a Diverse set of 7 Haemophilus Species.</title>
        <authorList>
            <person name="Nichols M."/>
            <person name="Topaz N."/>
            <person name="Wang X."/>
            <person name="Wang X."/>
            <person name="Boxrud D."/>
        </authorList>
    </citation>
    <scope>NUCLEOTIDE SEQUENCE [LARGE SCALE GENOMIC DNA]</scope>
    <source>
        <strain evidence="3 4">C2002001239</strain>
    </source>
</reference>
<dbReference type="RefSeq" id="WP_111403470.1">
    <property type="nucleotide sequence ID" value="NZ_QEPN01000006.1"/>
</dbReference>
<comment type="caution">
    <text evidence="3">The sequence shown here is derived from an EMBL/GenBank/DDBJ whole genome shotgun (WGS) entry which is preliminary data.</text>
</comment>
<keyword evidence="1" id="KW-1133">Transmembrane helix</keyword>
<name>A0A369YH52_9PAST</name>
<dbReference type="AlphaFoldDB" id="A0A369YH52"/>
<keyword evidence="1" id="KW-0472">Membrane</keyword>
<feature type="domain" description="TraG N-terminal Proteobacteria" evidence="2">
    <location>
        <begin position="10"/>
        <end position="479"/>
    </location>
</feature>
<feature type="transmembrane region" description="Helical" evidence="1">
    <location>
        <begin position="386"/>
        <end position="404"/>
    </location>
</feature>
<evidence type="ECO:0000313" key="3">
    <source>
        <dbReference type="EMBL" id="RDE70918.1"/>
    </source>
</evidence>
<dbReference type="EMBL" id="QEPN01000006">
    <property type="protein sequence ID" value="RDE70918.1"/>
    <property type="molecule type" value="Genomic_DNA"/>
</dbReference>